<dbReference type="SUPFAM" id="SSF103473">
    <property type="entry name" value="MFS general substrate transporter"/>
    <property type="match status" value="1"/>
</dbReference>
<organism evidence="7 8">
    <name type="scientific">Paraburkholderia phytofirmans OLGA172</name>
    <dbReference type="NCBI Taxonomy" id="1417228"/>
    <lineage>
        <taxon>Bacteria</taxon>
        <taxon>Pseudomonadati</taxon>
        <taxon>Pseudomonadota</taxon>
        <taxon>Betaproteobacteria</taxon>
        <taxon>Burkholderiales</taxon>
        <taxon>Burkholderiaceae</taxon>
        <taxon>Paraburkholderia</taxon>
    </lineage>
</organism>
<dbReference type="RefSeq" id="WP_063500319.1">
    <property type="nucleotide sequence ID" value="NZ_CP014579.1"/>
</dbReference>
<feature type="domain" description="Major facilitator superfamily (MFS) profile" evidence="6">
    <location>
        <begin position="23"/>
        <end position="466"/>
    </location>
</feature>
<dbReference type="STRING" id="1804984.AYM40_33970"/>
<evidence type="ECO:0000313" key="8">
    <source>
        <dbReference type="Proteomes" id="UP000076852"/>
    </source>
</evidence>
<reference evidence="7 8" key="1">
    <citation type="journal article" date="2016" name="Gene">
        <title>PacBio SMRT assembly of a complex multi-replicon genome reveals chlorocatechol degradative operon in a region of genome plasticity.</title>
        <authorList>
            <person name="Ricker N."/>
            <person name="Shen S.Y."/>
            <person name="Goordial J."/>
            <person name="Jin S."/>
            <person name="Fulthorpe R.R."/>
        </authorList>
    </citation>
    <scope>NUCLEOTIDE SEQUENCE [LARGE SCALE GENOMIC DNA]</scope>
    <source>
        <strain evidence="7 8">OLGA172</strain>
    </source>
</reference>
<keyword evidence="4 5" id="KW-0472">Membrane</keyword>
<dbReference type="InterPro" id="IPR011701">
    <property type="entry name" value="MFS"/>
</dbReference>
<sequence length="469" mass="48917">MNTVTKLSLDNAQVPKTKGRLLILLTLAIGFVMAMIDVTAVNVALPDISLNLSVPLTGLVWVVDGYTLTFAALLLAGGALADRLGSKRIYQAGLTVFLLSSALCGIAPGGGVLIGARLLQGAGAAMFMPSSLSLLTQTFEDEQARIKMFGIWSAMVGASSAVGPLIGGVLVHQFGWRSVFLINLPIGVLGIGLTQFLIPATPKHEHPLSLISHGLAVLALGALSFFLIEGPNLGWLSAPVMSAAAITGVTVIALVQQERRGAHPLLPRALFQTSSFTAINVIGFLFNFGMFGLIFLLSLYLQQARGADALQAGLQLLPIMIGITAGNLSSSRYSARFGMPKVIFVCSGAAALMALTVAAGQTYMPYPLLLLCVTTMSSLIAVAIPAMTTLAMQIAGRTYANSAAAALNANRQIGALVGVALMGIILHTVPGWNVRLQLAFVGLTLAFGAVSFLIYRFVGVFKPASPVGV</sequence>
<dbReference type="GO" id="GO:0016020">
    <property type="term" value="C:membrane"/>
    <property type="evidence" value="ECO:0007669"/>
    <property type="project" value="UniProtKB-SubCell"/>
</dbReference>
<feature type="transmembrane region" description="Helical" evidence="5">
    <location>
        <begin position="413"/>
        <end position="432"/>
    </location>
</feature>
<feature type="transmembrane region" description="Helical" evidence="5">
    <location>
        <begin position="234"/>
        <end position="255"/>
    </location>
</feature>
<evidence type="ECO:0000256" key="2">
    <source>
        <dbReference type="ARBA" id="ARBA00022692"/>
    </source>
</evidence>
<dbReference type="PANTHER" id="PTHR42718">
    <property type="entry name" value="MAJOR FACILITATOR SUPERFAMILY MULTIDRUG TRANSPORTER MFSC"/>
    <property type="match status" value="1"/>
</dbReference>
<evidence type="ECO:0000313" key="7">
    <source>
        <dbReference type="EMBL" id="ANB77121.1"/>
    </source>
</evidence>
<dbReference type="PROSITE" id="PS50850">
    <property type="entry name" value="MFS"/>
    <property type="match status" value="1"/>
</dbReference>
<dbReference type="InterPro" id="IPR020846">
    <property type="entry name" value="MFS_dom"/>
</dbReference>
<feature type="transmembrane region" description="Helical" evidence="5">
    <location>
        <begin position="151"/>
        <end position="174"/>
    </location>
</feature>
<dbReference type="CDD" id="cd17321">
    <property type="entry name" value="MFS_MMR_MDR_like"/>
    <property type="match status" value="1"/>
</dbReference>
<evidence type="ECO:0000256" key="4">
    <source>
        <dbReference type="ARBA" id="ARBA00023136"/>
    </source>
</evidence>
<accession>A0A160FVD3</accession>
<feature type="transmembrane region" description="Helical" evidence="5">
    <location>
        <begin position="92"/>
        <end position="116"/>
    </location>
</feature>
<dbReference type="Gene3D" id="1.20.1250.20">
    <property type="entry name" value="MFS general substrate transporter like domains"/>
    <property type="match status" value="1"/>
</dbReference>
<feature type="transmembrane region" description="Helical" evidence="5">
    <location>
        <begin position="180"/>
        <end position="198"/>
    </location>
</feature>
<dbReference type="PANTHER" id="PTHR42718:SF40">
    <property type="entry name" value="METHYLENOMYCIN A RESISTANCE PROTEIN"/>
    <property type="match status" value="1"/>
</dbReference>
<gene>
    <name evidence="7" type="ORF">AYM40_33970</name>
</gene>
<feature type="transmembrane region" description="Helical" evidence="5">
    <location>
        <begin position="58"/>
        <end position="80"/>
    </location>
</feature>
<dbReference type="AlphaFoldDB" id="A0A160FVD3"/>
<proteinExistence type="predicted"/>
<dbReference type="KEGG" id="buz:AYM40_33970"/>
<keyword evidence="3 5" id="KW-1133">Transmembrane helix</keyword>
<dbReference type="InterPro" id="IPR036259">
    <property type="entry name" value="MFS_trans_sf"/>
</dbReference>
<name>A0A160FVD3_9BURK</name>
<dbReference type="GO" id="GO:0022857">
    <property type="term" value="F:transmembrane transporter activity"/>
    <property type="evidence" value="ECO:0007669"/>
    <property type="project" value="InterPro"/>
</dbReference>
<evidence type="ECO:0000256" key="3">
    <source>
        <dbReference type="ARBA" id="ARBA00022989"/>
    </source>
</evidence>
<dbReference type="Gene3D" id="1.20.1720.10">
    <property type="entry name" value="Multidrug resistance protein D"/>
    <property type="match status" value="1"/>
</dbReference>
<keyword evidence="8" id="KW-1185">Reference proteome</keyword>
<evidence type="ECO:0000256" key="5">
    <source>
        <dbReference type="SAM" id="Phobius"/>
    </source>
</evidence>
<feature type="transmembrane region" description="Helical" evidence="5">
    <location>
        <begin position="276"/>
        <end position="300"/>
    </location>
</feature>
<dbReference type="PRINTS" id="PR01036">
    <property type="entry name" value="TCRTETB"/>
</dbReference>
<evidence type="ECO:0000259" key="6">
    <source>
        <dbReference type="PROSITE" id="PS50850"/>
    </source>
</evidence>
<feature type="transmembrane region" description="Helical" evidence="5">
    <location>
        <begin position="366"/>
        <end position="392"/>
    </location>
</feature>
<dbReference type="EMBL" id="CP014579">
    <property type="protein sequence ID" value="ANB77121.1"/>
    <property type="molecule type" value="Genomic_DNA"/>
</dbReference>
<dbReference type="Pfam" id="PF07690">
    <property type="entry name" value="MFS_1"/>
    <property type="match status" value="1"/>
</dbReference>
<feature type="transmembrane region" description="Helical" evidence="5">
    <location>
        <begin position="21"/>
        <end position="46"/>
    </location>
</feature>
<feature type="transmembrane region" description="Helical" evidence="5">
    <location>
        <begin position="210"/>
        <end position="228"/>
    </location>
</feature>
<evidence type="ECO:0000256" key="1">
    <source>
        <dbReference type="ARBA" id="ARBA00004141"/>
    </source>
</evidence>
<feature type="transmembrane region" description="Helical" evidence="5">
    <location>
        <begin position="342"/>
        <end position="360"/>
    </location>
</feature>
<feature type="transmembrane region" description="Helical" evidence="5">
    <location>
        <begin position="438"/>
        <end position="458"/>
    </location>
</feature>
<dbReference type="OrthoDB" id="9807274at2"/>
<protein>
    <submittedName>
        <fullName evidence="7">MFS transporter</fullName>
    </submittedName>
</protein>
<keyword evidence="2 5" id="KW-0812">Transmembrane</keyword>
<comment type="subcellular location">
    <subcellularLocation>
        <location evidence="1">Membrane</location>
        <topology evidence="1">Multi-pass membrane protein</topology>
    </subcellularLocation>
</comment>
<dbReference type="Proteomes" id="UP000076852">
    <property type="component" value="Chromosome 2"/>
</dbReference>